<sequence length="381" mass="43559">MNMKKWNYILLCLLLIACRQEVEVFVPEEEEVGTPEFTSISGFYLLNEGNMGTNKATLDYYDYETGIYTRNIYGNANPSVPKEMGDVGNDLKIYRNKLFAVINCSNKIEVMNAENAQRIGQINIPNCRYIAFHDKYAYVTSYAGPVEINPDYKQRGYVAKVDIETLQITDTCLVGFQPDELAIVNGKIYVANSGGYMYPNYENTLSVIDLESFEEVKRIEVDINLHRVRNDQYEQLWVSSRGDYYDNPSRLYCIDTKNDIVIDTIAIGCSNMCIVRDSLYFYCTEWSNTEMSNKITYGIVNTKNRQLVSSQFISDGTEKDIQIPYGIMVNPLTNDIYVTDAKNYVTPGTLYCFGPDGKKKWEVRTGDIPAHFAFVGTFEKE</sequence>
<dbReference type="Proteomes" id="UP000823641">
    <property type="component" value="Unassembled WGS sequence"/>
</dbReference>
<dbReference type="AlphaFoldDB" id="A0A9D9N4Z6"/>
<dbReference type="InterPro" id="IPR051200">
    <property type="entry name" value="Host-pathogen_enzymatic-act"/>
</dbReference>
<dbReference type="SUPFAM" id="SSF51004">
    <property type="entry name" value="C-terminal (heme d1) domain of cytochrome cd1-nitrite reductase"/>
    <property type="match status" value="1"/>
</dbReference>
<dbReference type="EMBL" id="JADIMG010000097">
    <property type="protein sequence ID" value="MBO8460711.1"/>
    <property type="molecule type" value="Genomic_DNA"/>
</dbReference>
<protein>
    <submittedName>
        <fullName evidence="1">YncE family protein</fullName>
    </submittedName>
</protein>
<dbReference type="InterPro" id="IPR011048">
    <property type="entry name" value="Haem_d1_sf"/>
</dbReference>
<dbReference type="PROSITE" id="PS51257">
    <property type="entry name" value="PROKAR_LIPOPROTEIN"/>
    <property type="match status" value="1"/>
</dbReference>
<dbReference type="Gene3D" id="2.130.10.10">
    <property type="entry name" value="YVTN repeat-like/Quinoprotein amine dehydrogenase"/>
    <property type="match status" value="1"/>
</dbReference>
<reference evidence="1" key="2">
    <citation type="journal article" date="2021" name="PeerJ">
        <title>Extensive microbial diversity within the chicken gut microbiome revealed by metagenomics and culture.</title>
        <authorList>
            <person name="Gilroy R."/>
            <person name="Ravi A."/>
            <person name="Getino M."/>
            <person name="Pursley I."/>
            <person name="Horton D.L."/>
            <person name="Alikhan N.F."/>
            <person name="Baker D."/>
            <person name="Gharbi K."/>
            <person name="Hall N."/>
            <person name="Watson M."/>
            <person name="Adriaenssens E.M."/>
            <person name="Foster-Nyarko E."/>
            <person name="Jarju S."/>
            <person name="Secka A."/>
            <person name="Antonio M."/>
            <person name="Oren A."/>
            <person name="Chaudhuri R.R."/>
            <person name="La Ragione R."/>
            <person name="Hildebrand F."/>
            <person name="Pallen M.J."/>
        </authorList>
    </citation>
    <scope>NUCLEOTIDE SEQUENCE</scope>
    <source>
        <strain evidence="1">G3-3990</strain>
    </source>
</reference>
<evidence type="ECO:0000313" key="1">
    <source>
        <dbReference type="EMBL" id="MBO8460711.1"/>
    </source>
</evidence>
<dbReference type="PANTHER" id="PTHR47197:SF3">
    <property type="entry name" value="DIHYDRO-HEME D1 DEHYDROGENASE"/>
    <property type="match status" value="1"/>
</dbReference>
<organism evidence="1 2">
    <name type="scientific">Candidatus Gallipaludibacter merdavium</name>
    <dbReference type="NCBI Taxonomy" id="2840839"/>
    <lineage>
        <taxon>Bacteria</taxon>
        <taxon>Pseudomonadati</taxon>
        <taxon>Bacteroidota</taxon>
        <taxon>Bacteroidia</taxon>
        <taxon>Bacteroidales</taxon>
        <taxon>Candidatus Gallipaludibacter</taxon>
    </lineage>
</organism>
<accession>A0A9D9N4Z6</accession>
<dbReference type="PANTHER" id="PTHR47197">
    <property type="entry name" value="PROTEIN NIRF"/>
    <property type="match status" value="1"/>
</dbReference>
<proteinExistence type="predicted"/>
<dbReference type="InterPro" id="IPR031815">
    <property type="entry name" value="DUF5074"/>
</dbReference>
<dbReference type="InterPro" id="IPR015943">
    <property type="entry name" value="WD40/YVTN_repeat-like_dom_sf"/>
</dbReference>
<dbReference type="Pfam" id="PF16819">
    <property type="entry name" value="DUF5074"/>
    <property type="match status" value="1"/>
</dbReference>
<comment type="caution">
    <text evidence="1">The sequence shown here is derived from an EMBL/GenBank/DDBJ whole genome shotgun (WGS) entry which is preliminary data.</text>
</comment>
<evidence type="ECO:0000313" key="2">
    <source>
        <dbReference type="Proteomes" id="UP000823641"/>
    </source>
</evidence>
<reference evidence="1" key="1">
    <citation type="submission" date="2020-10" db="EMBL/GenBank/DDBJ databases">
        <authorList>
            <person name="Gilroy R."/>
        </authorList>
    </citation>
    <scope>NUCLEOTIDE SEQUENCE</scope>
    <source>
        <strain evidence="1">G3-3990</strain>
    </source>
</reference>
<gene>
    <name evidence="1" type="ORF">IAA73_10355</name>
</gene>
<name>A0A9D9N4Z6_9BACT</name>